<protein>
    <submittedName>
        <fullName evidence="2">Uncharacterized protein</fullName>
    </submittedName>
</protein>
<keyword evidence="3" id="KW-1185">Reference proteome</keyword>
<dbReference type="RefSeq" id="XP_009047221.1">
    <property type="nucleotide sequence ID" value="XM_009048973.1"/>
</dbReference>
<keyword evidence="1" id="KW-1133">Transmembrane helix</keyword>
<dbReference type="KEGG" id="lgi:LOTGIDRAFT_157204"/>
<evidence type="ECO:0000313" key="3">
    <source>
        <dbReference type="Proteomes" id="UP000030746"/>
    </source>
</evidence>
<organism evidence="2 3">
    <name type="scientific">Lottia gigantea</name>
    <name type="common">Giant owl limpet</name>
    <dbReference type="NCBI Taxonomy" id="225164"/>
    <lineage>
        <taxon>Eukaryota</taxon>
        <taxon>Metazoa</taxon>
        <taxon>Spiralia</taxon>
        <taxon>Lophotrochozoa</taxon>
        <taxon>Mollusca</taxon>
        <taxon>Gastropoda</taxon>
        <taxon>Patellogastropoda</taxon>
        <taxon>Lottioidea</taxon>
        <taxon>Lottiidae</taxon>
        <taxon>Lottia</taxon>
    </lineage>
</organism>
<feature type="transmembrane region" description="Helical" evidence="1">
    <location>
        <begin position="6"/>
        <end position="28"/>
    </location>
</feature>
<keyword evidence="1" id="KW-0812">Transmembrane</keyword>
<reference evidence="2 3" key="1">
    <citation type="journal article" date="2013" name="Nature">
        <title>Insights into bilaterian evolution from three spiralian genomes.</title>
        <authorList>
            <person name="Simakov O."/>
            <person name="Marletaz F."/>
            <person name="Cho S.J."/>
            <person name="Edsinger-Gonzales E."/>
            <person name="Havlak P."/>
            <person name="Hellsten U."/>
            <person name="Kuo D.H."/>
            <person name="Larsson T."/>
            <person name="Lv J."/>
            <person name="Arendt D."/>
            <person name="Savage R."/>
            <person name="Osoegawa K."/>
            <person name="de Jong P."/>
            <person name="Grimwood J."/>
            <person name="Chapman J.A."/>
            <person name="Shapiro H."/>
            <person name="Aerts A."/>
            <person name="Otillar R.P."/>
            <person name="Terry A.Y."/>
            <person name="Boore J.L."/>
            <person name="Grigoriev I.V."/>
            <person name="Lindberg D.R."/>
            <person name="Seaver E.C."/>
            <person name="Weisblat D.A."/>
            <person name="Putnam N.H."/>
            <person name="Rokhsar D.S."/>
        </authorList>
    </citation>
    <scope>NUCLEOTIDE SEQUENCE [LARGE SCALE GENOMIC DNA]</scope>
</reference>
<accession>V4AWZ9</accession>
<dbReference type="CTD" id="20237265"/>
<sequence>MTATLLLPGYLTILEVLYVIWGVCLYGANSLLNLLQQYCVGNASKLISGCSSIDPHEGYLDALDTLERRCGNPHSIPDKLITSLRSGKFLKTAQDLLSLSDSLRDAYTILYELHEVIIPSSQKDCLRFLWFSENNDVSTFRMTGHVFGGEWCAASSTYALRRTVLDDSQIRIKPNIKTLNPYF</sequence>
<proteinExistence type="predicted"/>
<dbReference type="Proteomes" id="UP000030746">
    <property type="component" value="Unassembled WGS sequence"/>
</dbReference>
<name>V4AWZ9_LOTGI</name>
<dbReference type="GeneID" id="20237265"/>
<dbReference type="OrthoDB" id="10068075at2759"/>
<gene>
    <name evidence="2" type="ORF">LOTGIDRAFT_157204</name>
</gene>
<keyword evidence="1" id="KW-0472">Membrane</keyword>
<evidence type="ECO:0000256" key="1">
    <source>
        <dbReference type="SAM" id="Phobius"/>
    </source>
</evidence>
<dbReference type="HOGENOM" id="CLU_1476760_0_0_1"/>
<dbReference type="EMBL" id="KB200329">
    <property type="protein sequence ID" value="ESP02063.1"/>
    <property type="molecule type" value="Genomic_DNA"/>
</dbReference>
<dbReference type="AlphaFoldDB" id="V4AWZ9"/>
<evidence type="ECO:0000313" key="2">
    <source>
        <dbReference type="EMBL" id="ESP02063.1"/>
    </source>
</evidence>
<dbReference type="PANTHER" id="PTHR47331">
    <property type="entry name" value="PHD-TYPE DOMAIN-CONTAINING PROTEIN"/>
    <property type="match status" value="1"/>
</dbReference>